<evidence type="ECO:0008006" key="10">
    <source>
        <dbReference type="Google" id="ProtNLM"/>
    </source>
</evidence>
<evidence type="ECO:0000256" key="6">
    <source>
        <dbReference type="ARBA" id="ARBA00023136"/>
    </source>
</evidence>
<reference evidence="9" key="1">
    <citation type="submission" date="2010-02" db="EMBL/GenBank/DDBJ databases">
        <title>Complete sequence of Desulfurivibrio alkaliphilus AHT2.</title>
        <authorList>
            <consortium name="US DOE Joint Genome Institute"/>
            <person name="Pitluck S."/>
            <person name="Chertkov O."/>
            <person name="Detter J.C."/>
            <person name="Han C."/>
            <person name="Tapia R."/>
            <person name="Larimer F."/>
            <person name="Land M."/>
            <person name="Hauser L."/>
            <person name="Kyrpides N."/>
            <person name="Mikhailova N."/>
            <person name="Sorokin D.Y."/>
            <person name="Muyzer G."/>
            <person name="Woyke T."/>
        </authorList>
    </citation>
    <scope>NUCLEOTIDE SEQUENCE [LARGE SCALE GENOMIC DNA]</scope>
    <source>
        <strain evidence="9">DSM 19089 / UNIQEM U267 / AHT2</strain>
    </source>
</reference>
<evidence type="ECO:0000256" key="2">
    <source>
        <dbReference type="ARBA" id="ARBA00022679"/>
    </source>
</evidence>
<dbReference type="Proteomes" id="UP000001508">
    <property type="component" value="Chromosome"/>
</dbReference>
<sequence>MHLSRRLSELFNPLLNSLDGRVQRHRVNSRILISEPNRFVFYRIPKAGHSTVGKTLVYYDPHLTSEERQEITLSGSKSGPYLHPRELGRSRARVAWREYFKLTFVRNPYRRVLSAYLDKIARIKPATKNLGTSPVDEQGQPLPFLAFLDQIKGAALYEGPHWAPQVALLPRDLARLDFIGRLEKIDTDLATVIERVYGRKMASGVQNWDSHKTKSGDDFHRYYDGSAIDTVRHLYREDFEAFGYSLDPETALR</sequence>
<dbReference type="GO" id="GO:0008146">
    <property type="term" value="F:sulfotransferase activity"/>
    <property type="evidence" value="ECO:0007669"/>
    <property type="project" value="InterPro"/>
</dbReference>
<protein>
    <recommendedName>
        <fullName evidence="10">Sulfotransferase family protein</fullName>
    </recommendedName>
</protein>
<dbReference type="GO" id="GO:0016020">
    <property type="term" value="C:membrane"/>
    <property type="evidence" value="ECO:0007669"/>
    <property type="project" value="InterPro"/>
</dbReference>
<evidence type="ECO:0000256" key="5">
    <source>
        <dbReference type="ARBA" id="ARBA00023034"/>
    </source>
</evidence>
<name>D6Z2L0_DESAT</name>
<keyword evidence="9" id="KW-1185">Reference proteome</keyword>
<evidence type="ECO:0000256" key="3">
    <source>
        <dbReference type="ARBA" id="ARBA00022692"/>
    </source>
</evidence>
<evidence type="ECO:0000256" key="4">
    <source>
        <dbReference type="ARBA" id="ARBA00022989"/>
    </source>
</evidence>
<keyword evidence="2" id="KW-0808">Transferase</keyword>
<dbReference type="InParanoid" id="D6Z2L0"/>
<dbReference type="OrthoDB" id="288532at2"/>
<dbReference type="HOGENOM" id="CLU_094945_0_0_7"/>
<dbReference type="STRING" id="589865.DaAHT2_1087"/>
<evidence type="ECO:0000256" key="1">
    <source>
        <dbReference type="ARBA" id="ARBA00004323"/>
    </source>
</evidence>
<dbReference type="InterPro" id="IPR018011">
    <property type="entry name" value="Carb_sulfotrans_8-10"/>
</dbReference>
<dbReference type="Pfam" id="PF03567">
    <property type="entry name" value="Sulfotransfer_2"/>
    <property type="match status" value="1"/>
</dbReference>
<dbReference type="eggNOG" id="ENOG5030JM6">
    <property type="taxonomic scope" value="Bacteria"/>
</dbReference>
<dbReference type="KEGG" id="dak:DaAHT2_1087"/>
<dbReference type="GO" id="GO:0016051">
    <property type="term" value="P:carbohydrate biosynthetic process"/>
    <property type="evidence" value="ECO:0007669"/>
    <property type="project" value="InterPro"/>
</dbReference>
<dbReference type="PANTHER" id="PTHR12137:SF54">
    <property type="entry name" value="CARBOHYDRATE SULFOTRANSFERASE"/>
    <property type="match status" value="1"/>
</dbReference>
<dbReference type="EMBL" id="CP001940">
    <property type="protein sequence ID" value="ADH85785.1"/>
    <property type="molecule type" value="Genomic_DNA"/>
</dbReference>
<keyword evidence="4" id="KW-1133">Transmembrane helix</keyword>
<organism evidence="8 9">
    <name type="scientific">Desulfurivibrio alkaliphilus (strain DSM 19089 / UNIQEM U267 / AHT2)</name>
    <dbReference type="NCBI Taxonomy" id="589865"/>
    <lineage>
        <taxon>Bacteria</taxon>
        <taxon>Pseudomonadati</taxon>
        <taxon>Thermodesulfobacteriota</taxon>
        <taxon>Desulfobulbia</taxon>
        <taxon>Desulfobulbales</taxon>
        <taxon>Desulfobulbaceae</taxon>
        <taxon>Desulfurivibrio</taxon>
    </lineage>
</organism>
<accession>D6Z2L0</accession>
<keyword evidence="6" id="KW-0472">Membrane</keyword>
<keyword evidence="5" id="KW-0333">Golgi apparatus</keyword>
<keyword evidence="7" id="KW-0325">Glycoprotein</keyword>
<dbReference type="AlphaFoldDB" id="D6Z2L0"/>
<gene>
    <name evidence="8" type="ordered locus">DaAHT2_1087</name>
</gene>
<evidence type="ECO:0000256" key="7">
    <source>
        <dbReference type="ARBA" id="ARBA00023180"/>
    </source>
</evidence>
<dbReference type="RefSeq" id="WP_013163314.1">
    <property type="nucleotide sequence ID" value="NC_014216.1"/>
</dbReference>
<evidence type="ECO:0000313" key="8">
    <source>
        <dbReference type="EMBL" id="ADH85785.1"/>
    </source>
</evidence>
<evidence type="ECO:0000313" key="9">
    <source>
        <dbReference type="Proteomes" id="UP000001508"/>
    </source>
</evidence>
<dbReference type="PANTHER" id="PTHR12137">
    <property type="entry name" value="CARBOHYDRATE SULFOTRANSFERASE"/>
    <property type="match status" value="1"/>
</dbReference>
<comment type="subcellular location">
    <subcellularLocation>
        <location evidence="1">Golgi apparatus membrane</location>
        <topology evidence="1">Single-pass type II membrane protein</topology>
    </subcellularLocation>
</comment>
<keyword evidence="3" id="KW-0812">Transmembrane</keyword>
<proteinExistence type="predicted"/>
<dbReference type="InterPro" id="IPR005331">
    <property type="entry name" value="Sulfotransferase"/>
</dbReference>